<evidence type="ECO:0000313" key="2">
    <source>
        <dbReference type="Proteomes" id="UP000293483"/>
    </source>
</evidence>
<dbReference type="Proteomes" id="UP000293483">
    <property type="component" value="Unassembled WGS sequence"/>
</dbReference>
<accession>A0A4V2DPP2</accession>
<name>A0A4V2DPP2_9GAMM</name>
<sequence>MTLFWDKFQNESLETFVITPANEYVAVAEPQTNMGRMARKLKADQLVKELDLTQINLPNETT</sequence>
<reference evidence="1 2" key="1">
    <citation type="submission" date="2019-02" db="EMBL/GenBank/DDBJ databases">
        <title>The Batch Genome Submission of Acinetobacter spp. strains.</title>
        <authorList>
            <person name="Qin J."/>
            <person name="Hu Y."/>
            <person name="Ye H."/>
            <person name="Wei L."/>
            <person name="Feng Y."/>
            <person name="Zong Z."/>
        </authorList>
    </citation>
    <scope>NUCLEOTIDE SEQUENCE [LARGE SCALE GENOMIC DNA]</scope>
    <source>
        <strain evidence="1 2">WCHABo060081</strain>
    </source>
</reference>
<dbReference type="AlphaFoldDB" id="A0A4V2DPP2"/>
<proteinExistence type="predicted"/>
<evidence type="ECO:0000313" key="1">
    <source>
        <dbReference type="EMBL" id="RZG67472.1"/>
    </source>
</evidence>
<organism evidence="1 2">
    <name type="scientific">Acinetobacter bouvetii</name>
    <dbReference type="NCBI Taxonomy" id="202951"/>
    <lineage>
        <taxon>Bacteria</taxon>
        <taxon>Pseudomonadati</taxon>
        <taxon>Pseudomonadota</taxon>
        <taxon>Gammaproteobacteria</taxon>
        <taxon>Moraxellales</taxon>
        <taxon>Moraxellaceae</taxon>
        <taxon>Acinetobacter</taxon>
    </lineage>
</organism>
<protein>
    <submittedName>
        <fullName evidence="1">Uncharacterized protein</fullName>
    </submittedName>
</protein>
<gene>
    <name evidence="1" type="ORF">EXE25_08045</name>
</gene>
<dbReference type="EMBL" id="SGSU01000007">
    <property type="protein sequence ID" value="RZG67472.1"/>
    <property type="molecule type" value="Genomic_DNA"/>
</dbReference>
<comment type="caution">
    <text evidence="1">The sequence shown here is derived from an EMBL/GenBank/DDBJ whole genome shotgun (WGS) entry which is preliminary data.</text>
</comment>